<dbReference type="InterPro" id="IPR011447">
    <property type="entry name" value="DUF1552"/>
</dbReference>
<evidence type="ECO:0000256" key="1">
    <source>
        <dbReference type="SAM" id="MobiDB-lite"/>
    </source>
</evidence>
<dbReference type="Pfam" id="PF07586">
    <property type="entry name" value="HXXSHH"/>
    <property type="match status" value="1"/>
</dbReference>
<reference evidence="3 4" key="1">
    <citation type="submission" date="2019-08" db="EMBL/GenBank/DDBJ databases">
        <authorList>
            <person name="Dhanesh K."/>
            <person name="Kumar G."/>
            <person name="Sasikala C."/>
            <person name="Venkata Ramana C."/>
        </authorList>
    </citation>
    <scope>NUCLEOTIDE SEQUENCE [LARGE SCALE GENOMIC DNA]</scope>
    <source>
        <strain evidence="3 4">JC645</strain>
    </source>
</reference>
<keyword evidence="2" id="KW-0732">Signal</keyword>
<sequence>MNNRFEILKRCRLSRRTLLRGAGASLALPWLDAMTPALASSSAGPPMRLAWVYIPNGVVQDSWHPTREGRSWELTESLQPLEDVRDSLNLFTGLDREFRGGTGVHAQAGCCWLTSSPPTEALDGGFPTNKTLDWLISEQISGDTVLPTLGLSCNDHANQKETRYFETLSWRGPGYAVGPQKDPKEVFELLFGKPRQSTKSVLDIVREDASRLSKTLGAGDREKLGEYLDSVRGLEKRIQRAEQRTGSGISDPGPQFFPVKETSSKGIPDDRGQYIRLMGDLIALAFQQDLTRVATLLIDPERWDTPRMYHGVFDRPENHHVLTHTKGDEAKEKLRKIDRFHVEQYAYLVKRLAEIKEADGTLLDHCLISLGSGMGDGRVHDYNNLPVITAGRLGGRISPGAHYKFDGKVPLANLWLTLLQGVGAEADTFADSTGRIAEVLT</sequence>
<dbReference type="EMBL" id="VWOX01000012">
    <property type="protein sequence ID" value="KAA5540728.1"/>
    <property type="molecule type" value="Genomic_DNA"/>
</dbReference>
<dbReference type="PROSITE" id="PS51318">
    <property type="entry name" value="TAT"/>
    <property type="match status" value="1"/>
</dbReference>
<feature type="chain" id="PRO_5024392253" evidence="2">
    <location>
        <begin position="40"/>
        <end position="441"/>
    </location>
</feature>
<evidence type="ECO:0000256" key="2">
    <source>
        <dbReference type="SAM" id="SignalP"/>
    </source>
</evidence>
<feature type="region of interest" description="Disordered" evidence="1">
    <location>
        <begin position="241"/>
        <end position="265"/>
    </location>
</feature>
<dbReference type="AlphaFoldDB" id="A0A5M6CZR7"/>
<dbReference type="Proteomes" id="UP000324479">
    <property type="component" value="Unassembled WGS sequence"/>
</dbReference>
<comment type="caution">
    <text evidence="3">The sequence shown here is derived from an EMBL/GenBank/DDBJ whole genome shotgun (WGS) entry which is preliminary data.</text>
</comment>
<name>A0A5M6CZR7_9BACT</name>
<protein>
    <submittedName>
        <fullName evidence="3">DUF1552 domain-containing protein</fullName>
    </submittedName>
</protein>
<accession>A0A5M6CZR7</accession>
<gene>
    <name evidence="3" type="ORF">FYK55_20280</name>
</gene>
<proteinExistence type="predicted"/>
<evidence type="ECO:0000313" key="3">
    <source>
        <dbReference type="EMBL" id="KAA5540728.1"/>
    </source>
</evidence>
<evidence type="ECO:0000313" key="4">
    <source>
        <dbReference type="Proteomes" id="UP000324479"/>
    </source>
</evidence>
<dbReference type="InterPro" id="IPR006311">
    <property type="entry name" value="TAT_signal"/>
</dbReference>
<feature type="signal peptide" evidence="2">
    <location>
        <begin position="1"/>
        <end position="39"/>
    </location>
</feature>
<keyword evidence="4" id="KW-1185">Reference proteome</keyword>
<organism evidence="3 4">
    <name type="scientific">Roseiconus nitratireducens</name>
    <dbReference type="NCBI Taxonomy" id="2605748"/>
    <lineage>
        <taxon>Bacteria</taxon>
        <taxon>Pseudomonadati</taxon>
        <taxon>Planctomycetota</taxon>
        <taxon>Planctomycetia</taxon>
        <taxon>Pirellulales</taxon>
        <taxon>Pirellulaceae</taxon>
        <taxon>Roseiconus</taxon>
    </lineage>
</organism>